<evidence type="ECO:0000313" key="2">
    <source>
        <dbReference type="Proteomes" id="UP000582643"/>
    </source>
</evidence>
<proteinExistence type="predicted"/>
<accession>A0A7W7U3K3</accession>
<organism evidence="1 2">
    <name type="scientific">Streptomyces nymphaeiformis</name>
    <dbReference type="NCBI Taxonomy" id="2663842"/>
    <lineage>
        <taxon>Bacteria</taxon>
        <taxon>Bacillati</taxon>
        <taxon>Actinomycetota</taxon>
        <taxon>Actinomycetes</taxon>
        <taxon>Kitasatosporales</taxon>
        <taxon>Streptomycetaceae</taxon>
        <taxon>Streptomyces</taxon>
    </lineage>
</organism>
<keyword evidence="2" id="KW-1185">Reference proteome</keyword>
<dbReference type="EMBL" id="JACHJY010000007">
    <property type="protein sequence ID" value="MBB4984238.1"/>
    <property type="molecule type" value="Genomic_DNA"/>
</dbReference>
<name>A0A7W7U3K3_9ACTN</name>
<dbReference type="AlphaFoldDB" id="A0A7W7U3K3"/>
<dbReference type="Proteomes" id="UP000582643">
    <property type="component" value="Unassembled WGS sequence"/>
</dbReference>
<reference evidence="1 2" key="1">
    <citation type="submission" date="2020-08" db="EMBL/GenBank/DDBJ databases">
        <title>Genomic Encyclopedia of Type Strains, Phase III (KMG-III): the genomes of soil and plant-associated and newly described type strains.</title>
        <authorList>
            <person name="Whitman W."/>
        </authorList>
    </citation>
    <scope>NUCLEOTIDE SEQUENCE [LARGE SCALE GENOMIC DNA]</scope>
    <source>
        <strain evidence="1 2">SFB5A</strain>
    </source>
</reference>
<evidence type="ECO:0000313" key="1">
    <source>
        <dbReference type="EMBL" id="MBB4984238.1"/>
    </source>
</evidence>
<protein>
    <recommendedName>
        <fullName evidence="3">Transposase</fullName>
    </recommendedName>
</protein>
<gene>
    <name evidence="1" type="ORF">GGE06_005184</name>
</gene>
<comment type="caution">
    <text evidence="1">The sequence shown here is derived from an EMBL/GenBank/DDBJ whole genome shotgun (WGS) entry which is preliminary data.</text>
</comment>
<evidence type="ECO:0008006" key="3">
    <source>
        <dbReference type="Google" id="ProtNLM"/>
    </source>
</evidence>
<sequence>MVMIERLVPDELWEVFQRVVPPAPERPQGGGRCRYEDRAVPAAIHLRGHDRLHLAAAEAWR</sequence>